<dbReference type="KEGG" id="nfi:NFIA_093040"/>
<feature type="transmembrane region" description="Helical" evidence="6">
    <location>
        <begin position="106"/>
        <end position="126"/>
    </location>
</feature>
<evidence type="ECO:0000256" key="6">
    <source>
        <dbReference type="SAM" id="Phobius"/>
    </source>
</evidence>
<accession>A1DIY5</accession>
<dbReference type="InterPro" id="IPR036259">
    <property type="entry name" value="MFS_trans_sf"/>
</dbReference>
<dbReference type="PANTHER" id="PTHR23502">
    <property type="entry name" value="MAJOR FACILITATOR SUPERFAMILY"/>
    <property type="match status" value="1"/>
</dbReference>
<evidence type="ECO:0000256" key="5">
    <source>
        <dbReference type="SAM" id="MobiDB-lite"/>
    </source>
</evidence>
<dbReference type="GeneID" id="4587797"/>
<dbReference type="RefSeq" id="XP_001261239.1">
    <property type="nucleotide sequence ID" value="XM_001261238.1"/>
</dbReference>
<feature type="transmembrane region" description="Helical" evidence="6">
    <location>
        <begin position="192"/>
        <end position="215"/>
    </location>
</feature>
<evidence type="ECO:0000313" key="8">
    <source>
        <dbReference type="Proteomes" id="UP000006702"/>
    </source>
</evidence>
<organism evidence="7 8">
    <name type="scientific">Neosartorya fischeri (strain ATCC 1020 / DSM 3700 / CBS 544.65 / FGSC A1164 / JCM 1740 / NRRL 181 / WB 181)</name>
    <name type="common">Aspergillus fischerianus</name>
    <dbReference type="NCBI Taxonomy" id="331117"/>
    <lineage>
        <taxon>Eukaryota</taxon>
        <taxon>Fungi</taxon>
        <taxon>Dikarya</taxon>
        <taxon>Ascomycota</taxon>
        <taxon>Pezizomycotina</taxon>
        <taxon>Eurotiomycetes</taxon>
        <taxon>Eurotiomycetidae</taxon>
        <taxon>Eurotiales</taxon>
        <taxon>Aspergillaceae</taxon>
        <taxon>Aspergillus</taxon>
        <taxon>Aspergillus subgen. Fumigati</taxon>
    </lineage>
</organism>
<dbReference type="OrthoDB" id="3936150at2759"/>
<keyword evidence="3 6" id="KW-1133">Transmembrane helix</keyword>
<keyword evidence="8" id="KW-1185">Reference proteome</keyword>
<keyword evidence="4 6" id="KW-0472">Membrane</keyword>
<dbReference type="AlphaFoldDB" id="A1DIY5"/>
<feature type="transmembrane region" description="Helical" evidence="6">
    <location>
        <begin position="303"/>
        <end position="322"/>
    </location>
</feature>
<evidence type="ECO:0000256" key="3">
    <source>
        <dbReference type="ARBA" id="ARBA00022989"/>
    </source>
</evidence>
<dbReference type="EMBL" id="DS027696">
    <property type="protein sequence ID" value="EAW19342.1"/>
    <property type="molecule type" value="Genomic_DNA"/>
</dbReference>
<evidence type="ECO:0000256" key="4">
    <source>
        <dbReference type="ARBA" id="ARBA00023136"/>
    </source>
</evidence>
<feature type="transmembrane region" description="Helical" evidence="6">
    <location>
        <begin position="221"/>
        <end position="242"/>
    </location>
</feature>
<reference evidence="8" key="1">
    <citation type="journal article" date="2008" name="PLoS Genet.">
        <title>Genomic islands in the pathogenic filamentous fungus Aspergillus fumigatus.</title>
        <authorList>
            <person name="Fedorova N.D."/>
            <person name="Khaldi N."/>
            <person name="Joardar V.S."/>
            <person name="Maiti R."/>
            <person name="Amedeo P."/>
            <person name="Anderson M.J."/>
            <person name="Crabtree J."/>
            <person name="Silva J.C."/>
            <person name="Badger J.H."/>
            <person name="Albarraq A."/>
            <person name="Angiuoli S."/>
            <person name="Bussey H."/>
            <person name="Bowyer P."/>
            <person name="Cotty P.J."/>
            <person name="Dyer P.S."/>
            <person name="Egan A."/>
            <person name="Galens K."/>
            <person name="Fraser-Liggett C.M."/>
            <person name="Haas B.J."/>
            <person name="Inman J.M."/>
            <person name="Kent R."/>
            <person name="Lemieux S."/>
            <person name="Malavazi I."/>
            <person name="Orvis J."/>
            <person name="Roemer T."/>
            <person name="Ronning C.M."/>
            <person name="Sundaram J.P."/>
            <person name="Sutton G."/>
            <person name="Turner G."/>
            <person name="Venter J.C."/>
            <person name="White O.R."/>
            <person name="Whitty B.R."/>
            <person name="Youngman P."/>
            <person name="Wolfe K.H."/>
            <person name="Goldman G.H."/>
            <person name="Wortman J.R."/>
            <person name="Jiang B."/>
            <person name="Denning D.W."/>
            <person name="Nierman W.C."/>
        </authorList>
    </citation>
    <scope>NUCLEOTIDE SEQUENCE [LARGE SCALE GENOMIC DNA]</scope>
    <source>
        <strain evidence="8">ATCC 1020 / DSM 3700 / CBS 544.65 / FGSC A1164 / JCM 1740 / NRRL 181 / WB 181</strain>
    </source>
</reference>
<comment type="subcellular location">
    <subcellularLocation>
        <location evidence="1">Membrane</location>
        <topology evidence="1">Multi-pass membrane protein</topology>
    </subcellularLocation>
</comment>
<dbReference type="HOGENOM" id="CLU_532194_0_0_1"/>
<feature type="region of interest" description="Disordered" evidence="5">
    <location>
        <begin position="371"/>
        <end position="394"/>
    </location>
</feature>
<dbReference type="VEuPathDB" id="FungiDB:NFIA_093040"/>
<feature type="transmembrane region" description="Helical" evidence="6">
    <location>
        <begin position="69"/>
        <end position="94"/>
    </location>
</feature>
<evidence type="ECO:0000313" key="7">
    <source>
        <dbReference type="EMBL" id="EAW19342.1"/>
    </source>
</evidence>
<evidence type="ECO:0000256" key="2">
    <source>
        <dbReference type="ARBA" id="ARBA00022692"/>
    </source>
</evidence>
<name>A1DIY5_NEOFI</name>
<dbReference type="Proteomes" id="UP000006702">
    <property type="component" value="Unassembled WGS sequence"/>
</dbReference>
<dbReference type="Gene3D" id="1.20.1250.20">
    <property type="entry name" value="MFS general substrate transporter like domains"/>
    <property type="match status" value="1"/>
</dbReference>
<keyword evidence="2 6" id="KW-0812">Transmembrane</keyword>
<dbReference type="SUPFAM" id="SSF103473">
    <property type="entry name" value="MFS general substrate transporter"/>
    <property type="match status" value="1"/>
</dbReference>
<proteinExistence type="predicted"/>
<sequence length="512" mass="55268">MASGEGQVGFNATPGKIEDAHSEDLTLVLSEEQALARARHAPGDALPICIAFAHDDRDNPRNWGKLRKWYITLFVSMLNVLTCWCAGGIASGATGIAEEFHVSSEVTTLCLSLYVLGFAIGPVLLAPLSEYFGRQPVYVVSWCPSPWPRTSEPSSSAIVCRFLAGCAGGAPLTNTGGSISDLWERNSSGGPMAVYGLSSTFGPPTALVMSGYIGLNAGWRWIFWVLMAITGGFWLLLIFTIPETRHSIILQRKAARVRKQMAQKNLASAATTVDLHAHSRKGLHTLFAITLTRPFRFLFTEPITLCSAVYNGFLYGLVYLFNEAFALVFGPGNGHGFNTGQQGLSFLGMAIGPIIAFCLYPLQERYLLPAPRSRQRRQRRARGTDVDGAVGGGSDPHQSVLVRLDELPLRALDLADHRVLVLRRGHLHRYPEYSELRGGQLPDVLGLGAGGGDFGQERRRRGVPPVREPDVPAAGLRVGVESAGLPGYPPRADPVCVLLLGPSDPVAESVGS</sequence>
<feature type="transmembrane region" description="Helical" evidence="6">
    <location>
        <begin position="342"/>
        <end position="362"/>
    </location>
</feature>
<protein>
    <submittedName>
        <fullName evidence="7">MFS transporter, putative</fullName>
    </submittedName>
</protein>
<dbReference type="GO" id="GO:0005886">
    <property type="term" value="C:plasma membrane"/>
    <property type="evidence" value="ECO:0007669"/>
    <property type="project" value="TreeGrafter"/>
</dbReference>
<evidence type="ECO:0000256" key="1">
    <source>
        <dbReference type="ARBA" id="ARBA00004141"/>
    </source>
</evidence>
<dbReference type="Pfam" id="PF07690">
    <property type="entry name" value="MFS_1"/>
    <property type="match status" value="1"/>
</dbReference>
<dbReference type="GO" id="GO:0022857">
    <property type="term" value="F:transmembrane transporter activity"/>
    <property type="evidence" value="ECO:0007669"/>
    <property type="project" value="InterPro"/>
</dbReference>
<dbReference type="InterPro" id="IPR011701">
    <property type="entry name" value="MFS"/>
</dbReference>
<gene>
    <name evidence="7" type="ORF">NFIA_093040</name>
</gene>
<dbReference type="PANTHER" id="PTHR23502:SF24">
    <property type="entry name" value="TRANSPORTER, PUTATIVE-RELATED"/>
    <property type="match status" value="1"/>
</dbReference>
<dbReference type="eggNOG" id="KOG0255">
    <property type="taxonomic scope" value="Eukaryota"/>
</dbReference>